<dbReference type="Proteomes" id="UP001153365">
    <property type="component" value="Unassembled WGS sequence"/>
</dbReference>
<comment type="caution">
    <text evidence="2">The sequence shown here is derived from an EMBL/GenBank/DDBJ whole genome shotgun (WGS) entry which is preliminary data.</text>
</comment>
<feature type="transmembrane region" description="Helical" evidence="1">
    <location>
        <begin position="50"/>
        <end position="69"/>
    </location>
</feature>
<keyword evidence="1" id="KW-1133">Transmembrane helix</keyword>
<organism evidence="2 3">
    <name type="scientific">Phakopsora pachyrhizi</name>
    <name type="common">Asian soybean rust disease fungus</name>
    <dbReference type="NCBI Taxonomy" id="170000"/>
    <lineage>
        <taxon>Eukaryota</taxon>
        <taxon>Fungi</taxon>
        <taxon>Dikarya</taxon>
        <taxon>Basidiomycota</taxon>
        <taxon>Pucciniomycotina</taxon>
        <taxon>Pucciniomycetes</taxon>
        <taxon>Pucciniales</taxon>
        <taxon>Phakopsoraceae</taxon>
        <taxon>Phakopsora</taxon>
    </lineage>
</organism>
<protein>
    <submittedName>
        <fullName evidence="2">Uncharacterized protein</fullName>
    </submittedName>
</protein>
<keyword evidence="1" id="KW-0812">Transmembrane</keyword>
<gene>
    <name evidence="2" type="ORF">PPACK8108_LOCUS21094</name>
</gene>
<accession>A0AAV0BGX4</accession>
<keyword evidence="3" id="KW-1185">Reference proteome</keyword>
<sequence>MTLVWVLLIILGLIGQKMPVIIMALQAPLSIPSLFSQLLHRSPSLYCGQLQNFVIVNFYLVFFPTFFLLKFCKRIKEIKNKVKTVIFL</sequence>
<dbReference type="EMBL" id="CALTRL010005793">
    <property type="protein sequence ID" value="CAH7686446.1"/>
    <property type="molecule type" value="Genomic_DNA"/>
</dbReference>
<reference evidence="2" key="1">
    <citation type="submission" date="2022-06" db="EMBL/GenBank/DDBJ databases">
        <authorList>
            <consortium name="SYNGENTA / RWTH Aachen University"/>
        </authorList>
    </citation>
    <scope>NUCLEOTIDE SEQUENCE</scope>
</reference>
<dbReference type="AlphaFoldDB" id="A0AAV0BGX4"/>
<proteinExistence type="predicted"/>
<evidence type="ECO:0000256" key="1">
    <source>
        <dbReference type="SAM" id="Phobius"/>
    </source>
</evidence>
<name>A0AAV0BGX4_PHAPC</name>
<evidence type="ECO:0000313" key="3">
    <source>
        <dbReference type="Proteomes" id="UP001153365"/>
    </source>
</evidence>
<evidence type="ECO:0000313" key="2">
    <source>
        <dbReference type="EMBL" id="CAH7686446.1"/>
    </source>
</evidence>
<keyword evidence="1" id="KW-0472">Membrane</keyword>